<evidence type="ECO:0000256" key="8">
    <source>
        <dbReference type="ARBA" id="ARBA00023015"/>
    </source>
</evidence>
<keyword evidence="11" id="KW-0539">Nucleus</keyword>
<feature type="compositionally biased region" description="Polar residues" evidence="13">
    <location>
        <begin position="203"/>
        <end position="239"/>
    </location>
</feature>
<dbReference type="Proteomes" id="UP000054321">
    <property type="component" value="Unassembled WGS sequence"/>
</dbReference>
<evidence type="ECO:0000256" key="4">
    <source>
        <dbReference type="ARBA" id="ARBA00022723"/>
    </source>
</evidence>
<keyword evidence="4" id="KW-0479">Metal-binding</keyword>
<dbReference type="HOGENOM" id="CLU_031986_0_0_1"/>
<dbReference type="GO" id="GO:0010468">
    <property type="term" value="P:regulation of gene expression"/>
    <property type="evidence" value="ECO:0007669"/>
    <property type="project" value="TreeGrafter"/>
</dbReference>
<feature type="compositionally biased region" description="Low complexity" evidence="13">
    <location>
        <begin position="40"/>
        <end position="81"/>
    </location>
</feature>
<dbReference type="PANTHER" id="PTHR16515">
    <property type="entry name" value="PR DOMAIN ZINC FINGER PROTEIN"/>
    <property type="match status" value="1"/>
</dbReference>
<evidence type="ECO:0000256" key="7">
    <source>
        <dbReference type="ARBA" id="ARBA00022833"/>
    </source>
</evidence>
<feature type="domain" description="C2H2-type" evidence="14">
    <location>
        <begin position="320"/>
        <end position="347"/>
    </location>
</feature>
<dbReference type="InterPro" id="IPR036236">
    <property type="entry name" value="Znf_C2H2_sf"/>
</dbReference>
<dbReference type="Gene3D" id="3.30.160.60">
    <property type="entry name" value="Classic Zinc Finger"/>
    <property type="match status" value="2"/>
</dbReference>
<dbReference type="InterPro" id="IPR013087">
    <property type="entry name" value="Znf_C2H2_type"/>
</dbReference>
<keyword evidence="10" id="KW-0804">Transcription</keyword>
<evidence type="ECO:0000256" key="1">
    <source>
        <dbReference type="ARBA" id="ARBA00003767"/>
    </source>
</evidence>
<evidence type="ECO:0000313" key="15">
    <source>
        <dbReference type="EMBL" id="KIN01509.1"/>
    </source>
</evidence>
<dbReference type="EMBL" id="KN832876">
    <property type="protein sequence ID" value="KIN01509.1"/>
    <property type="molecule type" value="Genomic_DNA"/>
</dbReference>
<evidence type="ECO:0000256" key="9">
    <source>
        <dbReference type="ARBA" id="ARBA00023125"/>
    </source>
</evidence>
<comment type="subcellular location">
    <subcellularLocation>
        <location evidence="2">Nucleus</location>
    </subcellularLocation>
</comment>
<dbReference type="AlphaFoldDB" id="A0A0C3CR58"/>
<dbReference type="GO" id="GO:0003677">
    <property type="term" value="F:DNA binding"/>
    <property type="evidence" value="ECO:0007669"/>
    <property type="project" value="UniProtKB-KW"/>
</dbReference>
<keyword evidence="9" id="KW-0238">DNA-binding</keyword>
<feature type="region of interest" description="Disordered" evidence="13">
    <location>
        <begin position="383"/>
        <end position="410"/>
    </location>
</feature>
<evidence type="ECO:0000256" key="13">
    <source>
        <dbReference type="SAM" id="MobiDB-lite"/>
    </source>
</evidence>
<evidence type="ECO:0000256" key="10">
    <source>
        <dbReference type="ARBA" id="ARBA00023163"/>
    </source>
</evidence>
<keyword evidence="6 12" id="KW-0863">Zinc-finger</keyword>
<evidence type="ECO:0000256" key="5">
    <source>
        <dbReference type="ARBA" id="ARBA00022737"/>
    </source>
</evidence>
<dbReference type="InParanoid" id="A0A0C3CR58"/>
<feature type="compositionally biased region" description="Low complexity" evidence="13">
    <location>
        <begin position="129"/>
        <end position="138"/>
    </location>
</feature>
<dbReference type="Pfam" id="PF00096">
    <property type="entry name" value="zf-C2H2"/>
    <property type="match status" value="2"/>
</dbReference>
<reference evidence="16" key="2">
    <citation type="submission" date="2015-01" db="EMBL/GenBank/DDBJ databases">
        <title>Evolutionary Origins and Diversification of the Mycorrhizal Mutualists.</title>
        <authorList>
            <consortium name="DOE Joint Genome Institute"/>
            <consortium name="Mycorrhizal Genomics Consortium"/>
            <person name="Kohler A."/>
            <person name="Kuo A."/>
            <person name="Nagy L.G."/>
            <person name="Floudas D."/>
            <person name="Copeland A."/>
            <person name="Barry K.W."/>
            <person name="Cichocki N."/>
            <person name="Veneault-Fourrey C."/>
            <person name="LaButti K."/>
            <person name="Lindquist E.A."/>
            <person name="Lipzen A."/>
            <person name="Lundell T."/>
            <person name="Morin E."/>
            <person name="Murat C."/>
            <person name="Riley R."/>
            <person name="Ohm R."/>
            <person name="Sun H."/>
            <person name="Tunlid A."/>
            <person name="Henrissat B."/>
            <person name="Grigoriev I.V."/>
            <person name="Hibbett D.S."/>
            <person name="Martin F."/>
        </authorList>
    </citation>
    <scope>NUCLEOTIDE SEQUENCE [LARGE SCALE GENOMIC DNA]</scope>
    <source>
        <strain evidence="16">Zn</strain>
    </source>
</reference>
<dbReference type="GO" id="GO:0008270">
    <property type="term" value="F:zinc ion binding"/>
    <property type="evidence" value="ECO:0007669"/>
    <property type="project" value="UniProtKB-KW"/>
</dbReference>
<evidence type="ECO:0000313" key="16">
    <source>
        <dbReference type="Proteomes" id="UP000054321"/>
    </source>
</evidence>
<dbReference type="FunFam" id="3.30.160.60:FF:000630">
    <property type="entry name" value="Zinc finger protein 180"/>
    <property type="match status" value="1"/>
</dbReference>
<dbReference type="GO" id="GO:0005634">
    <property type="term" value="C:nucleus"/>
    <property type="evidence" value="ECO:0007669"/>
    <property type="project" value="UniProtKB-SubCell"/>
</dbReference>
<dbReference type="PANTHER" id="PTHR16515:SF58">
    <property type="entry name" value="ZINC FINGER PROTEIN 22"/>
    <property type="match status" value="1"/>
</dbReference>
<name>A0A0C3CR58_OIDMZ</name>
<protein>
    <recommendedName>
        <fullName evidence="14">C2H2-type domain-containing protein</fullName>
    </recommendedName>
</protein>
<sequence length="410" mass="43669">METGQSFTARRPAASHLPSFQLPPPDLSALNKYPAYAATSSATQATPPISSSILTPPSGDVLSPLSSSVSASSQSSAGGVPPYQPNGFWPSSQSATGFPYSTAPSMPAPFAQPQSYMGRSMYSPSMSFPGRSTSSPTGGPLPPPPYDLNLPPFPTAMGSSGSPHQNLPNLAPQQGQRQHSSNGILSSQAPPRPPLTADPYSTRPASSQPYYNTPASTPQQSSFPAYSPTQQSPNHSQAPRLSPVSAHHPSMGGPQGYNSRPYNGYSLPAMAGPIMSNVHNPGSQMALVGGMNMQYSHPMSGQHMYGHHGQQQQQQNDRPFKCNQCTQGFNRNHDLKRHQRIHLAVKPFPCGHCEKSFSRKDALKRHILVKGCGKSPTAVGVILDDSQSAGDKSDEVDSEDEGPEMVKKEL</sequence>
<evidence type="ECO:0000256" key="11">
    <source>
        <dbReference type="ARBA" id="ARBA00023242"/>
    </source>
</evidence>
<keyword evidence="7" id="KW-0862">Zinc</keyword>
<accession>A0A0C3CR58</accession>
<dbReference type="STRING" id="913774.A0A0C3CR58"/>
<evidence type="ECO:0000256" key="12">
    <source>
        <dbReference type="PROSITE-ProRule" id="PRU00042"/>
    </source>
</evidence>
<dbReference type="FunFam" id="3.30.160.60:FF:000771">
    <property type="entry name" value="zinc finger protein 648"/>
    <property type="match status" value="1"/>
</dbReference>
<evidence type="ECO:0000256" key="3">
    <source>
        <dbReference type="ARBA" id="ARBA00006991"/>
    </source>
</evidence>
<proteinExistence type="inferred from homology"/>
<feature type="region of interest" description="Disordered" evidence="13">
    <location>
        <begin position="40"/>
        <end position="259"/>
    </location>
</feature>
<feature type="region of interest" description="Disordered" evidence="13">
    <location>
        <begin position="1"/>
        <end position="24"/>
    </location>
</feature>
<feature type="compositionally biased region" description="Pro residues" evidence="13">
    <location>
        <begin position="139"/>
        <end position="154"/>
    </location>
</feature>
<dbReference type="SUPFAM" id="SSF57667">
    <property type="entry name" value="beta-beta-alpha zinc fingers"/>
    <property type="match status" value="1"/>
</dbReference>
<feature type="domain" description="C2H2-type" evidence="14">
    <location>
        <begin position="348"/>
        <end position="376"/>
    </location>
</feature>
<keyword evidence="5" id="KW-0677">Repeat</keyword>
<keyword evidence="16" id="KW-1185">Reference proteome</keyword>
<evidence type="ECO:0000256" key="2">
    <source>
        <dbReference type="ARBA" id="ARBA00004123"/>
    </source>
</evidence>
<evidence type="ECO:0000259" key="14">
    <source>
        <dbReference type="PROSITE" id="PS50157"/>
    </source>
</evidence>
<dbReference type="InterPro" id="IPR050331">
    <property type="entry name" value="Zinc_finger"/>
</dbReference>
<reference evidence="15 16" key="1">
    <citation type="submission" date="2014-04" db="EMBL/GenBank/DDBJ databases">
        <authorList>
            <consortium name="DOE Joint Genome Institute"/>
            <person name="Kuo A."/>
            <person name="Martino E."/>
            <person name="Perotto S."/>
            <person name="Kohler A."/>
            <person name="Nagy L.G."/>
            <person name="Floudas D."/>
            <person name="Copeland A."/>
            <person name="Barry K.W."/>
            <person name="Cichocki N."/>
            <person name="Veneault-Fourrey C."/>
            <person name="LaButti K."/>
            <person name="Lindquist E.A."/>
            <person name="Lipzen A."/>
            <person name="Lundell T."/>
            <person name="Morin E."/>
            <person name="Murat C."/>
            <person name="Sun H."/>
            <person name="Tunlid A."/>
            <person name="Henrissat B."/>
            <person name="Grigoriev I.V."/>
            <person name="Hibbett D.S."/>
            <person name="Martin F."/>
            <person name="Nordberg H.P."/>
            <person name="Cantor M.N."/>
            <person name="Hua S.X."/>
        </authorList>
    </citation>
    <scope>NUCLEOTIDE SEQUENCE [LARGE SCALE GENOMIC DNA]</scope>
    <source>
        <strain evidence="15 16">Zn</strain>
    </source>
</reference>
<dbReference type="PROSITE" id="PS00028">
    <property type="entry name" value="ZINC_FINGER_C2H2_1"/>
    <property type="match status" value="1"/>
</dbReference>
<gene>
    <name evidence="15" type="ORF">OIDMADRAFT_42045</name>
</gene>
<dbReference type="PROSITE" id="PS50157">
    <property type="entry name" value="ZINC_FINGER_C2H2_2"/>
    <property type="match status" value="2"/>
</dbReference>
<comment type="similarity">
    <text evidence="3">Belongs to the krueppel C2H2-type zinc-finger protein family.</text>
</comment>
<feature type="compositionally biased region" description="Polar residues" evidence="13">
    <location>
        <begin position="112"/>
        <end position="126"/>
    </location>
</feature>
<comment type="function">
    <text evidence="1">May be involved in transcriptional regulation.</text>
</comment>
<dbReference type="SMART" id="SM00355">
    <property type="entry name" value="ZnF_C2H2"/>
    <property type="match status" value="2"/>
</dbReference>
<dbReference type="OrthoDB" id="8922241at2759"/>
<feature type="compositionally biased region" description="Acidic residues" evidence="13">
    <location>
        <begin position="394"/>
        <end position="403"/>
    </location>
</feature>
<evidence type="ECO:0000256" key="6">
    <source>
        <dbReference type="ARBA" id="ARBA00022771"/>
    </source>
</evidence>
<organism evidence="15 16">
    <name type="scientific">Oidiodendron maius (strain Zn)</name>
    <dbReference type="NCBI Taxonomy" id="913774"/>
    <lineage>
        <taxon>Eukaryota</taxon>
        <taxon>Fungi</taxon>
        <taxon>Dikarya</taxon>
        <taxon>Ascomycota</taxon>
        <taxon>Pezizomycotina</taxon>
        <taxon>Leotiomycetes</taxon>
        <taxon>Leotiomycetes incertae sedis</taxon>
        <taxon>Myxotrichaceae</taxon>
        <taxon>Oidiodendron</taxon>
    </lineage>
</organism>
<feature type="compositionally biased region" description="Polar residues" evidence="13">
    <location>
        <begin position="157"/>
        <end position="189"/>
    </location>
</feature>
<keyword evidence="8" id="KW-0805">Transcription regulation</keyword>